<feature type="compositionally biased region" description="Basic and acidic residues" evidence="3">
    <location>
        <begin position="143"/>
        <end position="155"/>
    </location>
</feature>
<dbReference type="SUPFAM" id="SSF54637">
    <property type="entry name" value="Thioesterase/thiol ester dehydrase-isomerase"/>
    <property type="match status" value="1"/>
</dbReference>
<dbReference type="GO" id="GO:0047617">
    <property type="term" value="F:fatty acyl-CoA hydrolase activity"/>
    <property type="evidence" value="ECO:0007669"/>
    <property type="project" value="TreeGrafter"/>
</dbReference>
<dbReference type="AlphaFoldDB" id="A0A5C7BAI8"/>
<reference evidence="4 5" key="1">
    <citation type="submission" date="2019-08" db="EMBL/GenBank/DDBJ databases">
        <title>Genome of Psychroserpens burtonensis ACAM 167.</title>
        <authorList>
            <person name="Bowman J.P."/>
        </authorList>
    </citation>
    <scope>NUCLEOTIDE SEQUENCE [LARGE SCALE GENOMIC DNA]</scope>
    <source>
        <strain evidence="4 5">ACAM 167</strain>
    </source>
</reference>
<evidence type="ECO:0000313" key="4">
    <source>
        <dbReference type="EMBL" id="TXE17842.1"/>
    </source>
</evidence>
<proteinExistence type="inferred from homology"/>
<evidence type="ECO:0000313" key="5">
    <source>
        <dbReference type="Proteomes" id="UP000321938"/>
    </source>
</evidence>
<dbReference type="Gene3D" id="3.10.129.10">
    <property type="entry name" value="Hotdog Thioesterase"/>
    <property type="match status" value="1"/>
</dbReference>
<dbReference type="InterPro" id="IPR050563">
    <property type="entry name" value="4-hydroxybenzoyl-CoA_TE"/>
</dbReference>
<dbReference type="Proteomes" id="UP000321938">
    <property type="component" value="Unassembled WGS sequence"/>
</dbReference>
<dbReference type="STRING" id="1123037.GCA_000425305_00246"/>
<sequence>MYKKDFEIRWSDVDANGHLANSAYLNFMSHTRVGFLNEHGFSMKKLIEHGIGPVVFSEQIHYFKESFLGQTLTVTLAVSGLSEDGMFFKFEHNFYNQKGSHVATCDILGAWMNLKTRSLTVLPDQLKSLVLKFPKSPNFQTLTKEDTRQSGKKPQDLISNELQKG</sequence>
<dbReference type="EMBL" id="VOSB01000010">
    <property type="protein sequence ID" value="TXE17842.1"/>
    <property type="molecule type" value="Genomic_DNA"/>
</dbReference>
<dbReference type="PANTHER" id="PTHR31793">
    <property type="entry name" value="4-HYDROXYBENZOYL-COA THIOESTERASE FAMILY MEMBER"/>
    <property type="match status" value="1"/>
</dbReference>
<protein>
    <submittedName>
        <fullName evidence="4">Acyl-CoA thioesterase</fullName>
    </submittedName>
</protein>
<feature type="region of interest" description="Disordered" evidence="3">
    <location>
        <begin position="143"/>
        <end position="165"/>
    </location>
</feature>
<dbReference type="OrthoDB" id="760345at2"/>
<keyword evidence="2" id="KW-0378">Hydrolase</keyword>
<dbReference type="RefSeq" id="WP_028870735.1">
    <property type="nucleotide sequence ID" value="NZ_VOSB01000010.1"/>
</dbReference>
<dbReference type="PANTHER" id="PTHR31793:SF27">
    <property type="entry name" value="NOVEL THIOESTERASE SUPERFAMILY DOMAIN AND SAPOSIN A-TYPE DOMAIN CONTAINING PROTEIN (0610012H03RIK)"/>
    <property type="match status" value="1"/>
</dbReference>
<name>A0A5C7BAI8_9FLAO</name>
<organism evidence="4 5">
    <name type="scientific">Psychroserpens burtonensis</name>
    <dbReference type="NCBI Taxonomy" id="49278"/>
    <lineage>
        <taxon>Bacteria</taxon>
        <taxon>Pseudomonadati</taxon>
        <taxon>Bacteroidota</taxon>
        <taxon>Flavobacteriia</taxon>
        <taxon>Flavobacteriales</taxon>
        <taxon>Flavobacteriaceae</taxon>
        <taxon>Psychroserpens</taxon>
    </lineage>
</organism>
<dbReference type="CDD" id="cd00586">
    <property type="entry name" value="4HBT"/>
    <property type="match status" value="1"/>
</dbReference>
<evidence type="ECO:0000256" key="2">
    <source>
        <dbReference type="ARBA" id="ARBA00022801"/>
    </source>
</evidence>
<accession>A0A5C7BAI8</accession>
<comment type="caution">
    <text evidence="4">The sequence shown here is derived from an EMBL/GenBank/DDBJ whole genome shotgun (WGS) entry which is preliminary data.</text>
</comment>
<evidence type="ECO:0000256" key="1">
    <source>
        <dbReference type="ARBA" id="ARBA00005953"/>
    </source>
</evidence>
<evidence type="ECO:0000256" key="3">
    <source>
        <dbReference type="SAM" id="MobiDB-lite"/>
    </source>
</evidence>
<dbReference type="Pfam" id="PF13279">
    <property type="entry name" value="4HBT_2"/>
    <property type="match status" value="1"/>
</dbReference>
<keyword evidence="5" id="KW-1185">Reference proteome</keyword>
<gene>
    <name evidence="4" type="ORF">ES692_08055</name>
</gene>
<comment type="similarity">
    <text evidence="1">Belongs to the 4-hydroxybenzoyl-CoA thioesterase family.</text>
</comment>
<dbReference type="InterPro" id="IPR029069">
    <property type="entry name" value="HotDog_dom_sf"/>
</dbReference>